<dbReference type="EMBL" id="LAZR01052194">
    <property type="protein sequence ID" value="KKK83502.1"/>
    <property type="molecule type" value="Genomic_DNA"/>
</dbReference>
<protein>
    <recommendedName>
        <fullName evidence="2">Polymerase nucleotidyl transferase domain-containing protein</fullName>
    </recommendedName>
</protein>
<dbReference type="InterPro" id="IPR043519">
    <property type="entry name" value="NT_sf"/>
</dbReference>
<dbReference type="AlphaFoldDB" id="A0A0F8YQ63"/>
<dbReference type="Gene3D" id="3.30.460.10">
    <property type="entry name" value="Beta Polymerase, domain 2"/>
    <property type="match status" value="1"/>
</dbReference>
<accession>A0A0F8YQ63</accession>
<evidence type="ECO:0000313" key="1">
    <source>
        <dbReference type="EMBL" id="KKK83502.1"/>
    </source>
</evidence>
<evidence type="ECO:0008006" key="2">
    <source>
        <dbReference type="Google" id="ProtNLM"/>
    </source>
</evidence>
<gene>
    <name evidence="1" type="ORF">LCGC14_2792700</name>
</gene>
<dbReference type="SUPFAM" id="SSF81301">
    <property type="entry name" value="Nucleotidyltransferase"/>
    <property type="match status" value="1"/>
</dbReference>
<organism evidence="1">
    <name type="scientific">marine sediment metagenome</name>
    <dbReference type="NCBI Taxonomy" id="412755"/>
    <lineage>
        <taxon>unclassified sequences</taxon>
        <taxon>metagenomes</taxon>
        <taxon>ecological metagenomes</taxon>
    </lineage>
</organism>
<name>A0A0F8YQ63_9ZZZZ</name>
<reference evidence="1" key="1">
    <citation type="journal article" date="2015" name="Nature">
        <title>Complex archaea that bridge the gap between prokaryotes and eukaryotes.</title>
        <authorList>
            <person name="Spang A."/>
            <person name="Saw J.H."/>
            <person name="Jorgensen S.L."/>
            <person name="Zaremba-Niedzwiedzka K."/>
            <person name="Martijn J."/>
            <person name="Lind A.E."/>
            <person name="van Eijk R."/>
            <person name="Schleper C."/>
            <person name="Guy L."/>
            <person name="Ettema T.J."/>
        </authorList>
    </citation>
    <scope>NUCLEOTIDE SEQUENCE</scope>
</reference>
<sequence length="94" mass="10565">MDLQHAQEIADRVVQRLRSQCSTIEVAGSIRRGRPFVNDIDLVLIPEDRYAVDRILIDLAIEATGRPSLKMAGKKIARLDLQGISLDVYYATLE</sequence>
<proteinExistence type="predicted"/>
<comment type="caution">
    <text evidence="1">The sequence shown here is derived from an EMBL/GenBank/DDBJ whole genome shotgun (WGS) entry which is preliminary data.</text>
</comment>
<feature type="non-terminal residue" evidence="1">
    <location>
        <position position="94"/>
    </location>
</feature>